<keyword evidence="3 6" id="KW-0812">Transmembrane</keyword>
<feature type="transmembrane region" description="Helical" evidence="6">
    <location>
        <begin position="583"/>
        <end position="605"/>
    </location>
</feature>
<keyword evidence="8" id="KW-1185">Reference proteome</keyword>
<reference evidence="7" key="1">
    <citation type="submission" date="2021-03" db="EMBL/GenBank/DDBJ databases">
        <title>Chromosome level genome of the anhydrobiotic midge Polypedilum vanderplanki.</title>
        <authorList>
            <person name="Yoshida Y."/>
            <person name="Kikawada T."/>
            <person name="Gusev O."/>
        </authorList>
    </citation>
    <scope>NUCLEOTIDE SEQUENCE</scope>
    <source>
        <strain evidence="7">NIAS01</strain>
        <tissue evidence="7">Whole body or cell culture</tissue>
    </source>
</reference>
<dbReference type="GO" id="GO:0022857">
    <property type="term" value="F:transmembrane transporter activity"/>
    <property type="evidence" value="ECO:0007669"/>
    <property type="project" value="UniProtKB-UniRule"/>
</dbReference>
<evidence type="ECO:0000313" key="7">
    <source>
        <dbReference type="EMBL" id="KAG5678794.1"/>
    </source>
</evidence>
<feature type="transmembrane region" description="Helical" evidence="6">
    <location>
        <begin position="556"/>
        <end position="577"/>
    </location>
</feature>
<sequence>MGCFESKQNRTDPVAVRGCTDVCWLVIFILFWVLLIVIAAFAFVYGNPQRIINGYDSFGNTCGVSDNKNYADISYGKAAGIDTSDKKFVYFFNIKEIKKSLKICVKQCPSKQLNTSVQLYDYYREKDTSYCRYDFDMNKLTRASDNDELIFHLTGPCPTLPVYESDPVFHRCIPTGKNAPIKEAQELFNVVSGWDFVEKTAHDLYKSWHVIALVCGLSLIFSIILIGLLHYLTQIISWLICIFVGVASIAITILLWYTYFEIKKKKDSSELSQLAQYLQNETAVYVFAIIATIVMIILIVVIYFMSSKFSGLAALFEEAGKCIYSMPQIFGPPLLAFIALMIFFAFWVTVVVCLATAAIPGFKPILDVTNPQENIPKDPKNGADLQKTFKLVEYQEVDYTRYMLYIYLVALVWVSEFIFAASQLCLAGAVALWYFKKPTDSPVCDSMSKLIKYHLGSVAKGSFLITLFKIPRLILSYLYAKLKAYSRDGNSVADCCLKCCICCFWCLEKFIRYLNHNAYTVIAIESINFCPAAGVAWKAIWTHVVSVGTINSIGDLVLFLGKLAVSGICGFIALLFLKNDSEIQFYMVPVFIIALFAFFVAHVILSLYEIVVDTLFLCVYEDRHINGPNGRWKESNLANLLGEEKAVAVEGQMHEVELQPITRQPFGHYREAQPTTLPV</sequence>
<comment type="subcellular location">
    <subcellularLocation>
        <location evidence="6">Cell membrane</location>
        <topology evidence="6">Multi-pass membrane protein</topology>
    </subcellularLocation>
    <subcellularLocation>
        <location evidence="1">Membrane</location>
        <topology evidence="1">Multi-pass membrane protein</topology>
    </subcellularLocation>
</comment>
<dbReference type="InterPro" id="IPR007603">
    <property type="entry name" value="Choline_transptr-like"/>
</dbReference>
<accession>A0A9J6C9R7</accession>
<evidence type="ECO:0000256" key="5">
    <source>
        <dbReference type="ARBA" id="ARBA00023136"/>
    </source>
</evidence>
<proteinExistence type="inferred from homology"/>
<organism evidence="7 8">
    <name type="scientific">Polypedilum vanderplanki</name>
    <name type="common">Sleeping chironomid midge</name>
    <dbReference type="NCBI Taxonomy" id="319348"/>
    <lineage>
        <taxon>Eukaryota</taxon>
        <taxon>Metazoa</taxon>
        <taxon>Ecdysozoa</taxon>
        <taxon>Arthropoda</taxon>
        <taxon>Hexapoda</taxon>
        <taxon>Insecta</taxon>
        <taxon>Pterygota</taxon>
        <taxon>Neoptera</taxon>
        <taxon>Endopterygota</taxon>
        <taxon>Diptera</taxon>
        <taxon>Nematocera</taxon>
        <taxon>Chironomoidea</taxon>
        <taxon>Chironomidae</taxon>
        <taxon>Chironominae</taxon>
        <taxon>Polypedilum</taxon>
        <taxon>Polypedilum</taxon>
    </lineage>
</organism>
<feature type="transmembrane region" description="Helical" evidence="6">
    <location>
        <begin position="334"/>
        <end position="359"/>
    </location>
</feature>
<dbReference type="AlphaFoldDB" id="A0A9J6C9R7"/>
<comment type="function">
    <text evidence="6">Choline transporter.</text>
</comment>
<evidence type="ECO:0000256" key="3">
    <source>
        <dbReference type="ARBA" id="ARBA00022692"/>
    </source>
</evidence>
<dbReference type="GO" id="GO:0005886">
    <property type="term" value="C:plasma membrane"/>
    <property type="evidence" value="ECO:0007669"/>
    <property type="project" value="UniProtKB-SubCell"/>
</dbReference>
<keyword evidence="4 6" id="KW-1133">Transmembrane helix</keyword>
<name>A0A9J6C9R7_POLVA</name>
<dbReference type="PANTHER" id="PTHR12385:SF12">
    <property type="entry name" value="CHOLINE TRANSPORTER-LIKE PROTEIN"/>
    <property type="match status" value="1"/>
</dbReference>
<dbReference type="PANTHER" id="PTHR12385">
    <property type="entry name" value="CHOLINE TRANSPORTER-LIKE (SLC FAMILY 44)"/>
    <property type="match status" value="1"/>
</dbReference>
<evidence type="ECO:0000256" key="1">
    <source>
        <dbReference type="ARBA" id="ARBA00004141"/>
    </source>
</evidence>
<keyword evidence="5 6" id="KW-0472">Membrane</keyword>
<evidence type="ECO:0000256" key="4">
    <source>
        <dbReference type="ARBA" id="ARBA00022989"/>
    </source>
</evidence>
<dbReference type="Proteomes" id="UP001107558">
    <property type="component" value="Chromosome 2"/>
</dbReference>
<protein>
    <recommendedName>
        <fullName evidence="6">Choline transporter-like protein</fullName>
    </recommendedName>
</protein>
<dbReference type="OrthoDB" id="420519at2759"/>
<feature type="transmembrane region" description="Helical" evidence="6">
    <location>
        <begin position="24"/>
        <end position="45"/>
    </location>
</feature>
<gene>
    <name evidence="7" type="ORF">PVAND_008429</name>
</gene>
<comment type="caution">
    <text evidence="7">The sequence shown here is derived from an EMBL/GenBank/DDBJ whole genome shotgun (WGS) entry which is preliminary data.</text>
</comment>
<feature type="transmembrane region" description="Helical" evidence="6">
    <location>
        <begin position="208"/>
        <end position="229"/>
    </location>
</feature>
<feature type="transmembrane region" description="Helical" evidence="6">
    <location>
        <begin position="404"/>
        <end position="435"/>
    </location>
</feature>
<dbReference type="EMBL" id="JADBJN010000002">
    <property type="protein sequence ID" value="KAG5678794.1"/>
    <property type="molecule type" value="Genomic_DNA"/>
</dbReference>
<comment type="similarity">
    <text evidence="2 6">Belongs to the CTL (choline transporter-like) family.</text>
</comment>
<feature type="transmembrane region" description="Helical" evidence="6">
    <location>
        <begin position="283"/>
        <end position="305"/>
    </location>
</feature>
<dbReference type="Pfam" id="PF04515">
    <property type="entry name" value="Choline_transpo"/>
    <property type="match status" value="1"/>
</dbReference>
<feature type="transmembrane region" description="Helical" evidence="6">
    <location>
        <begin position="455"/>
        <end position="480"/>
    </location>
</feature>
<evidence type="ECO:0000313" key="8">
    <source>
        <dbReference type="Proteomes" id="UP001107558"/>
    </source>
</evidence>
<evidence type="ECO:0000256" key="2">
    <source>
        <dbReference type="ARBA" id="ARBA00007168"/>
    </source>
</evidence>
<evidence type="ECO:0000256" key="6">
    <source>
        <dbReference type="RuleBase" id="RU368066"/>
    </source>
</evidence>
<feature type="transmembrane region" description="Helical" evidence="6">
    <location>
        <begin position="235"/>
        <end position="262"/>
    </location>
</feature>